<dbReference type="AlphaFoldDB" id="A0A2T0WKZ1"/>
<evidence type="ECO:0000259" key="2">
    <source>
        <dbReference type="Pfam" id="PF13403"/>
    </source>
</evidence>
<dbReference type="Gene3D" id="2.150.10.10">
    <property type="entry name" value="Serralysin-like metalloprotease, C-terminal"/>
    <property type="match status" value="2"/>
</dbReference>
<dbReference type="InterPro" id="IPR036322">
    <property type="entry name" value="WD40_repeat_dom_sf"/>
</dbReference>
<comment type="caution">
    <text evidence="3">The sequence shown here is derived from an EMBL/GenBank/DDBJ whole genome shotgun (WGS) entry which is preliminary data.</text>
</comment>
<dbReference type="Gene3D" id="2.170.16.10">
    <property type="entry name" value="Hedgehog/Intein (Hint) domain"/>
    <property type="match status" value="1"/>
</dbReference>
<dbReference type="InterPro" id="IPR015943">
    <property type="entry name" value="WD40/YVTN_repeat-like_dom_sf"/>
</dbReference>
<dbReference type="InterPro" id="IPR018511">
    <property type="entry name" value="Hemolysin-typ_Ca-bd_CS"/>
</dbReference>
<dbReference type="SUPFAM" id="SSF51120">
    <property type="entry name" value="beta-Roll"/>
    <property type="match status" value="2"/>
</dbReference>
<name>A0A2T0WKZ1_9RHOB</name>
<dbReference type="EMBL" id="PVTQ01000010">
    <property type="protein sequence ID" value="PRY87345.1"/>
    <property type="molecule type" value="Genomic_DNA"/>
</dbReference>
<dbReference type="Gene3D" id="2.130.10.10">
    <property type="entry name" value="YVTN repeat-like/Quinoprotein amine dehydrogenase"/>
    <property type="match status" value="1"/>
</dbReference>
<gene>
    <name evidence="3" type="ORF">CLV74_110119</name>
</gene>
<dbReference type="PROSITE" id="PS00330">
    <property type="entry name" value="HEMOLYSIN_CALCIUM"/>
    <property type="match status" value="3"/>
</dbReference>
<evidence type="ECO:0000313" key="4">
    <source>
        <dbReference type="Proteomes" id="UP000238392"/>
    </source>
</evidence>
<dbReference type="RefSeq" id="WP_146134965.1">
    <property type="nucleotide sequence ID" value="NZ_PVTQ01000010.1"/>
</dbReference>
<dbReference type="InterPro" id="IPR011049">
    <property type="entry name" value="Serralysin-like_metalloprot_C"/>
</dbReference>
<dbReference type="InterPro" id="IPR036844">
    <property type="entry name" value="Hint_dom_sf"/>
</dbReference>
<dbReference type="PRINTS" id="PR00313">
    <property type="entry name" value="CABNDNGRPT"/>
</dbReference>
<protein>
    <submittedName>
        <fullName evidence="3">Hemolysin type calcium-binding protein</fullName>
    </submittedName>
</protein>
<dbReference type="Pfam" id="PF13403">
    <property type="entry name" value="Hint_2"/>
    <property type="match status" value="1"/>
</dbReference>
<reference evidence="3 4" key="1">
    <citation type="submission" date="2018-03" db="EMBL/GenBank/DDBJ databases">
        <title>Genomic Encyclopedia of Archaeal and Bacterial Type Strains, Phase II (KMG-II): from individual species to whole genera.</title>
        <authorList>
            <person name="Goeker M."/>
        </authorList>
    </citation>
    <scope>NUCLEOTIDE SEQUENCE [LARGE SCALE GENOMIC DNA]</scope>
    <source>
        <strain evidence="3 4">DSM 100212</strain>
    </source>
</reference>
<dbReference type="GO" id="GO:0005509">
    <property type="term" value="F:calcium ion binding"/>
    <property type="evidence" value="ECO:0007669"/>
    <property type="project" value="InterPro"/>
</dbReference>
<dbReference type="OrthoDB" id="6305173at2"/>
<proteinExistence type="predicted"/>
<sequence>MSRTFDVIYLGVLTQIDVNEGDNISGNATALRGLTFGSLGNPLANSLQTLSTVGSVGDSYDTNNNAANEQFSVNGTTYTFDGIAVYQSTVTFTDGTSISYNIRIGQTTTGQTYILPNPIGGEAEQAALAEKPIASVTLNEVVLNDALMAADRIDNGFTNGVVDGTSLGDNLRLGHVDVHGDQIDGTNNVISGGAGNDTIEGGGGADTISGGDGADVIYGDTEGGATYGTLNPVNSDNLQDNGQTESWQTRAVELLELANGKTILISSERLASTDGIASYEVDNDPTSATYGQILGGQISKVTQADHSNGFHNIEAMASITLSTGASYVYTADHDTDTIGISSVNSMGTLTFVNRISGSNLDEVGELSAVEVGGNAYLLATAGGMADAMTVYRIGSDGLLTQTDIKYDQGGAGENFLAESGQSSSSLLESFTNSSGKTFVISGGSENGIALWTLNSSGQLTLQDARADDAAGAGDTNPAGESLSRDLIAPNETGLWNVSAGAFGEIGGKTYLFVGGTDDDVVIFRVDGTTSYDLTLVGQLDNTVTDISSMGFMPSDDGGALVVGGEQGGLFFYKPTVNGDGTVTLTQTHVINDAGEGGAELADSEDIDIAGGLLVSASEADSGVAIIDTGLNDPDLVSAAGNDSLTGGAGNDTIDGGAGNDTLDGGLDSDVLTGGAGDDTFVISGGNDTISDFNTGNTGALFDGDSTNNDFLDLSGHYDTLKEIWADQADDGILNQSNTTDTQGKAVDYSDNLQFGAGSLTVTGATATGATFSNDNTGVVCFTPGTLIRTPSGDVPIETLAPGDLVVTRDNGVKPLLWVGQRTLDAQELDAQPHLRPILLRHEFFGFDRDLIVSPQHGVLLKTDTRGGDEILYRAIHLARLPGGAVRQMLGCRAVTYMHLLFDQHEVIFANGVPSESLYPGQTALGSMDAAARHEVFELFGDLADLPTGVAYGAPARDYSRTSQLPDHLSALRQAG</sequence>
<dbReference type="SUPFAM" id="SSF50978">
    <property type="entry name" value="WD40 repeat-like"/>
    <property type="match status" value="1"/>
</dbReference>
<dbReference type="SUPFAM" id="SSF51294">
    <property type="entry name" value="Hedgehog/intein (Hint) domain"/>
    <property type="match status" value="1"/>
</dbReference>
<organism evidence="3 4">
    <name type="scientific">Donghicola tyrosinivorans</name>
    <dbReference type="NCBI Taxonomy" id="1652492"/>
    <lineage>
        <taxon>Bacteria</taxon>
        <taxon>Pseudomonadati</taxon>
        <taxon>Pseudomonadota</taxon>
        <taxon>Alphaproteobacteria</taxon>
        <taxon>Rhodobacterales</taxon>
        <taxon>Roseobacteraceae</taxon>
        <taxon>Donghicola</taxon>
    </lineage>
</organism>
<accession>A0A2T0WKZ1</accession>
<feature type="region of interest" description="Disordered" evidence="1">
    <location>
        <begin position="641"/>
        <end position="661"/>
    </location>
</feature>
<evidence type="ECO:0000313" key="3">
    <source>
        <dbReference type="EMBL" id="PRY87345.1"/>
    </source>
</evidence>
<dbReference type="Pfam" id="PF00353">
    <property type="entry name" value="HemolysinCabind"/>
    <property type="match status" value="2"/>
</dbReference>
<keyword evidence="4" id="KW-1185">Reference proteome</keyword>
<evidence type="ECO:0000256" key="1">
    <source>
        <dbReference type="SAM" id="MobiDB-lite"/>
    </source>
</evidence>
<dbReference type="InterPro" id="IPR001343">
    <property type="entry name" value="Hemolysn_Ca-bd"/>
</dbReference>
<dbReference type="Proteomes" id="UP000238392">
    <property type="component" value="Unassembled WGS sequence"/>
</dbReference>
<dbReference type="InterPro" id="IPR028992">
    <property type="entry name" value="Hedgehog/Intein_dom"/>
</dbReference>
<feature type="domain" description="Hedgehog/Intein (Hint)" evidence="2">
    <location>
        <begin position="779"/>
        <end position="920"/>
    </location>
</feature>